<keyword evidence="3" id="KW-1185">Reference proteome</keyword>
<dbReference type="InterPro" id="IPR046960">
    <property type="entry name" value="PPR_At4g14850-like_plant"/>
</dbReference>
<keyword evidence="1" id="KW-0677">Repeat</keyword>
<dbReference type="KEGG" id="zju:107430428"/>
<sequence>MAVGLKPSKPLVRSSSLSLEKLLKSQKNLSKTPPRLWFDPEEDDPVEIDAQGFPILKLSHPILRTLDSCIGIRQFNQVHTQLIVSGLFQHSFAASRAIKKLCSASDTAQHAVYLFDHLEEPDAFLCNTIMRSYLNLNDPYGALRFYYQKMIGKFLVPNHYTFPLLVKVCAVIGSVKEGEKAHARIEKFGFGLDLFVRNSLIHMYSVCGSIWNARLVFDAEPELDLVSWNSMIDGYVKSGDVGVARELFDVMPERDIFSWNSMVAGYVETGDMVAAKELFDMMPNKDVVSWNSMIDGYARTLNIFSAREFFNQMPLRNIVSWNMILALYVRSKDYGECLRMFDRMVEAGEAKPNAATLVSVLTAAANLGRLERGKWVHSYMQSNRIRPDVLLSTALLTMYAKCGDMDLAKDVFDNMSDRSVVSWNSMIMGYGMHGHAEKALKMFSEMEKTGLAPNDTTFICIFSTCAHSGMVLEGWWYFDLMQRVYKIKPKIEHYGCMVDLLARAGLMKHSEELISKVPAEAEPALWGSLLSACRTHSNSELGEIVARRLIELEPGDIGPYVLLSNIYASEGKWDDVEHVRKMIKEKGLLKEAGSSMVQPGEFGSKSLLENGSSLRRSMVYSMLNEMGTQIKLSCRDFYIEDDLST</sequence>
<dbReference type="Gene3D" id="1.25.40.10">
    <property type="entry name" value="Tetratricopeptide repeat domain"/>
    <property type="match status" value="5"/>
</dbReference>
<dbReference type="InterPro" id="IPR002885">
    <property type="entry name" value="PPR_rpt"/>
</dbReference>
<dbReference type="PANTHER" id="PTHR47926">
    <property type="entry name" value="PENTATRICOPEPTIDE REPEAT-CONTAINING PROTEIN"/>
    <property type="match status" value="1"/>
</dbReference>
<dbReference type="GO" id="GO:0009451">
    <property type="term" value="P:RNA modification"/>
    <property type="evidence" value="ECO:0007669"/>
    <property type="project" value="InterPro"/>
</dbReference>
<name>A0A6P4B3X2_ZIZJJ</name>
<organism evidence="3 4">
    <name type="scientific">Ziziphus jujuba</name>
    <name type="common">Chinese jujube</name>
    <name type="synonym">Ziziphus sativa</name>
    <dbReference type="NCBI Taxonomy" id="326968"/>
    <lineage>
        <taxon>Eukaryota</taxon>
        <taxon>Viridiplantae</taxon>
        <taxon>Streptophyta</taxon>
        <taxon>Embryophyta</taxon>
        <taxon>Tracheophyta</taxon>
        <taxon>Spermatophyta</taxon>
        <taxon>Magnoliopsida</taxon>
        <taxon>eudicotyledons</taxon>
        <taxon>Gunneridae</taxon>
        <taxon>Pentapetalae</taxon>
        <taxon>rosids</taxon>
        <taxon>fabids</taxon>
        <taxon>Rosales</taxon>
        <taxon>Rhamnaceae</taxon>
        <taxon>Paliureae</taxon>
        <taxon>Ziziphus</taxon>
    </lineage>
</organism>
<proteinExistence type="predicted"/>
<feature type="repeat" description="PPR" evidence="2">
    <location>
        <begin position="286"/>
        <end position="320"/>
    </location>
</feature>
<dbReference type="InterPro" id="IPR046848">
    <property type="entry name" value="E_motif"/>
</dbReference>
<dbReference type="InterPro" id="IPR011990">
    <property type="entry name" value="TPR-like_helical_dom_sf"/>
</dbReference>
<evidence type="ECO:0000313" key="3">
    <source>
        <dbReference type="Proteomes" id="UP001652623"/>
    </source>
</evidence>
<dbReference type="GeneID" id="107430428"/>
<dbReference type="AlphaFoldDB" id="A0A6P4B3X2"/>
<dbReference type="PANTHER" id="PTHR47926:SF485">
    <property type="entry name" value="REPEAT-LIKE SUPERFAMILY PROTEIN, PUTATIVE-RELATED"/>
    <property type="match status" value="1"/>
</dbReference>
<dbReference type="GO" id="GO:0003723">
    <property type="term" value="F:RNA binding"/>
    <property type="evidence" value="ECO:0007669"/>
    <property type="project" value="InterPro"/>
</dbReference>
<dbReference type="Proteomes" id="UP001652623">
    <property type="component" value="Chromosome 6"/>
</dbReference>
<evidence type="ECO:0000313" key="4">
    <source>
        <dbReference type="RefSeq" id="XP_015896747.2"/>
    </source>
</evidence>
<dbReference type="Pfam" id="PF13041">
    <property type="entry name" value="PPR_2"/>
    <property type="match status" value="1"/>
</dbReference>
<dbReference type="InParanoid" id="A0A6P4B3X2"/>
<evidence type="ECO:0000256" key="2">
    <source>
        <dbReference type="PROSITE-ProRule" id="PRU00708"/>
    </source>
</evidence>
<accession>A0A6P4B3X2</accession>
<dbReference type="GO" id="GO:0048731">
    <property type="term" value="P:system development"/>
    <property type="evidence" value="ECO:0007669"/>
    <property type="project" value="UniProtKB-ARBA"/>
</dbReference>
<dbReference type="Pfam" id="PF13812">
    <property type="entry name" value="PPR_3"/>
    <property type="match status" value="1"/>
</dbReference>
<dbReference type="Pfam" id="PF01535">
    <property type="entry name" value="PPR"/>
    <property type="match status" value="4"/>
</dbReference>
<dbReference type="Pfam" id="PF20431">
    <property type="entry name" value="E_motif"/>
    <property type="match status" value="1"/>
</dbReference>
<gene>
    <name evidence="4" type="primary">LOC107430428</name>
</gene>
<feature type="repeat" description="PPR" evidence="2">
    <location>
        <begin position="224"/>
        <end position="258"/>
    </location>
</feature>
<dbReference type="RefSeq" id="XP_015896747.2">
    <property type="nucleotide sequence ID" value="XM_016041261.3"/>
</dbReference>
<dbReference type="SMR" id="A0A6P4B3X2"/>
<feature type="repeat" description="PPR" evidence="2">
    <location>
        <begin position="419"/>
        <end position="453"/>
    </location>
</feature>
<reference evidence="4" key="1">
    <citation type="submission" date="2025-08" db="UniProtKB">
        <authorList>
            <consortium name="RefSeq"/>
        </authorList>
    </citation>
    <scope>IDENTIFICATION</scope>
    <source>
        <tissue evidence="4">Seedling</tissue>
    </source>
</reference>
<protein>
    <submittedName>
        <fullName evidence="4">Pentatricopeptide repeat-containing protein At5g37570</fullName>
    </submittedName>
</protein>
<dbReference type="NCBIfam" id="TIGR00756">
    <property type="entry name" value="PPR"/>
    <property type="match status" value="6"/>
</dbReference>
<dbReference type="PROSITE" id="PS51375">
    <property type="entry name" value="PPR"/>
    <property type="match status" value="3"/>
</dbReference>
<evidence type="ECO:0000256" key="1">
    <source>
        <dbReference type="ARBA" id="ARBA00022737"/>
    </source>
</evidence>